<reference evidence="1" key="1">
    <citation type="submission" date="2018-10" db="EMBL/GenBank/DDBJ databases">
        <title>Hidden diversity of soil giant viruses.</title>
        <authorList>
            <person name="Schulz F."/>
            <person name="Alteio L."/>
            <person name="Goudeau D."/>
            <person name="Ryan E.M."/>
            <person name="Malmstrom R.R."/>
            <person name="Blanchard J."/>
            <person name="Woyke T."/>
        </authorList>
    </citation>
    <scope>NUCLEOTIDE SEQUENCE</scope>
    <source>
        <strain evidence="1">SAV1</strain>
    </source>
</reference>
<accession>A0A3G5AD20</accession>
<proteinExistence type="predicted"/>
<name>A0A3G5AD20_9VIRU</name>
<evidence type="ECO:0000313" key="1">
    <source>
        <dbReference type="EMBL" id="AYV85057.1"/>
    </source>
</evidence>
<dbReference type="EMBL" id="MK072438">
    <property type="protein sequence ID" value="AYV85057.1"/>
    <property type="molecule type" value="Genomic_DNA"/>
</dbReference>
<protein>
    <submittedName>
        <fullName evidence="1">Uncharacterized protein</fullName>
    </submittedName>
</protein>
<organism evidence="1">
    <name type="scientific">Satyrvirus sp</name>
    <dbReference type="NCBI Taxonomy" id="2487771"/>
    <lineage>
        <taxon>Viruses</taxon>
        <taxon>Varidnaviria</taxon>
        <taxon>Bamfordvirae</taxon>
        <taxon>Nucleocytoviricota</taxon>
        <taxon>Megaviricetes</taxon>
        <taxon>Imitervirales</taxon>
        <taxon>Mimiviridae</taxon>
        <taxon>Megamimivirinae</taxon>
    </lineage>
</organism>
<gene>
    <name evidence="1" type="ORF">Satyrvirus2_68</name>
</gene>
<sequence>MSISIADYISIPCKEIGKRKRDPEMDGFTNEIFQQFHSIDVIDDELFS</sequence>